<gene>
    <name evidence="1" type="ORF">HAX54_051746</name>
</gene>
<keyword evidence="2" id="KW-1185">Reference proteome</keyword>
<comment type="caution">
    <text evidence="1">The sequence shown here is derived from an EMBL/GenBank/DDBJ whole genome shotgun (WGS) entry which is preliminary data.</text>
</comment>
<evidence type="ECO:0000313" key="1">
    <source>
        <dbReference type="EMBL" id="MCD7463944.1"/>
    </source>
</evidence>
<dbReference type="Proteomes" id="UP000823775">
    <property type="component" value="Unassembled WGS sequence"/>
</dbReference>
<reference evidence="1 2" key="1">
    <citation type="journal article" date="2021" name="BMC Genomics">
        <title>Datura genome reveals duplications of psychoactive alkaloid biosynthetic genes and high mutation rate following tissue culture.</title>
        <authorList>
            <person name="Rajewski A."/>
            <person name="Carter-House D."/>
            <person name="Stajich J."/>
            <person name="Litt A."/>
        </authorList>
    </citation>
    <scope>NUCLEOTIDE SEQUENCE [LARGE SCALE GENOMIC DNA]</scope>
    <source>
        <strain evidence="1">AR-01</strain>
    </source>
</reference>
<sequence length="84" mass="9191">QVRICRIRESLLCGGAFSNASSLMRAGFWAHRKMKVGGGCFSARLGGRVAIVARVSLPTRLDARFYTKLQALPPHTFPIDLNSS</sequence>
<accession>A0ABS8SZU7</accession>
<proteinExistence type="predicted"/>
<feature type="non-terminal residue" evidence="1">
    <location>
        <position position="1"/>
    </location>
</feature>
<evidence type="ECO:0000313" key="2">
    <source>
        <dbReference type="Proteomes" id="UP000823775"/>
    </source>
</evidence>
<dbReference type="EMBL" id="JACEIK010000927">
    <property type="protein sequence ID" value="MCD7463944.1"/>
    <property type="molecule type" value="Genomic_DNA"/>
</dbReference>
<protein>
    <submittedName>
        <fullName evidence="1">Uncharacterized protein</fullName>
    </submittedName>
</protein>
<organism evidence="1 2">
    <name type="scientific">Datura stramonium</name>
    <name type="common">Jimsonweed</name>
    <name type="synonym">Common thornapple</name>
    <dbReference type="NCBI Taxonomy" id="4076"/>
    <lineage>
        <taxon>Eukaryota</taxon>
        <taxon>Viridiplantae</taxon>
        <taxon>Streptophyta</taxon>
        <taxon>Embryophyta</taxon>
        <taxon>Tracheophyta</taxon>
        <taxon>Spermatophyta</taxon>
        <taxon>Magnoliopsida</taxon>
        <taxon>eudicotyledons</taxon>
        <taxon>Gunneridae</taxon>
        <taxon>Pentapetalae</taxon>
        <taxon>asterids</taxon>
        <taxon>lamiids</taxon>
        <taxon>Solanales</taxon>
        <taxon>Solanaceae</taxon>
        <taxon>Solanoideae</taxon>
        <taxon>Datureae</taxon>
        <taxon>Datura</taxon>
    </lineage>
</organism>
<name>A0ABS8SZU7_DATST</name>